<keyword evidence="1" id="KW-0812">Transmembrane</keyword>
<feature type="transmembrane region" description="Helical" evidence="1">
    <location>
        <begin position="108"/>
        <end position="125"/>
    </location>
</feature>
<protein>
    <submittedName>
        <fullName evidence="3">Spore cortex biosynthesis protein YabQ</fullName>
    </submittedName>
</protein>
<dbReference type="Proteomes" id="UP001527202">
    <property type="component" value="Unassembled WGS sequence"/>
</dbReference>
<evidence type="ECO:0000313" key="2">
    <source>
        <dbReference type="EMBL" id="MCY9599011.1"/>
    </source>
</evidence>
<evidence type="ECO:0000313" key="3">
    <source>
        <dbReference type="EMBL" id="QAV16752.1"/>
    </source>
</evidence>
<gene>
    <name evidence="3" type="primary">yabQ</name>
    <name evidence="2" type="ORF">M5X16_24960</name>
    <name evidence="3" type="ORF">PC41400_03190</name>
</gene>
<evidence type="ECO:0000313" key="5">
    <source>
        <dbReference type="Proteomes" id="UP001527202"/>
    </source>
</evidence>
<feature type="transmembrane region" description="Helical" evidence="1">
    <location>
        <begin position="131"/>
        <end position="154"/>
    </location>
</feature>
<dbReference type="Proteomes" id="UP000288943">
    <property type="component" value="Chromosome"/>
</dbReference>
<sequence>MTLNVQFLTLWFMFVSGMGLGMLYDAFRVVFVQLRLPRWTFPLADVVYWITATVCVFGTLVHSNQGQVRFFVFVGLIIGLLVYMMTLSRTVRKVIAALIRAVKWLLRFFKRTFTLLFIKPAIGLYKLAWVLLGFLTALAMFLFRVVVQLVYPVWKLLLWLTRPLYKHLRVPARVLRWLNFLKQLFQKWFRKGK</sequence>
<dbReference type="RefSeq" id="WP_042235284.1">
    <property type="nucleotide sequence ID" value="NZ_CP026520.1"/>
</dbReference>
<keyword evidence="1" id="KW-1133">Transmembrane helix</keyword>
<dbReference type="InterPro" id="IPR019074">
    <property type="entry name" value="YabQ"/>
</dbReference>
<feature type="transmembrane region" description="Helical" evidence="1">
    <location>
        <begin position="68"/>
        <end position="87"/>
    </location>
</feature>
<dbReference type="EMBL" id="CP026520">
    <property type="protein sequence ID" value="QAV16752.1"/>
    <property type="molecule type" value="Genomic_DNA"/>
</dbReference>
<evidence type="ECO:0000256" key="1">
    <source>
        <dbReference type="SAM" id="Phobius"/>
    </source>
</evidence>
<organism evidence="3 4">
    <name type="scientific">Paenibacillus chitinolyticus</name>
    <dbReference type="NCBI Taxonomy" id="79263"/>
    <lineage>
        <taxon>Bacteria</taxon>
        <taxon>Bacillati</taxon>
        <taxon>Bacillota</taxon>
        <taxon>Bacilli</taxon>
        <taxon>Bacillales</taxon>
        <taxon>Paenibacillaceae</taxon>
        <taxon>Paenibacillus</taxon>
    </lineage>
</organism>
<dbReference type="EMBL" id="JAMDMJ010000038">
    <property type="protein sequence ID" value="MCY9599011.1"/>
    <property type="molecule type" value="Genomic_DNA"/>
</dbReference>
<dbReference type="KEGG" id="pchi:PC41400_03190"/>
<reference evidence="3 4" key="1">
    <citation type="submission" date="2018-01" db="EMBL/GenBank/DDBJ databases">
        <title>The whole genome sequencing and assembly of Paenibacillus chitinolyticus KCCM 41400 strain.</title>
        <authorList>
            <person name="Kim J.-Y."/>
            <person name="Park M.-K."/>
            <person name="Lee Y.-J."/>
            <person name="Yi H."/>
            <person name="Bahn Y.-S."/>
            <person name="Kim J.F."/>
            <person name="Lee D.-W."/>
        </authorList>
    </citation>
    <scope>NUCLEOTIDE SEQUENCE [LARGE SCALE GENOMIC DNA]</scope>
    <source>
        <strain evidence="3 4">KCCM 41400</strain>
    </source>
</reference>
<keyword evidence="1" id="KW-0472">Membrane</keyword>
<reference evidence="2 5" key="2">
    <citation type="submission" date="2022-05" db="EMBL/GenBank/DDBJ databases">
        <title>Genome Sequencing of Bee-Associated Microbes.</title>
        <authorList>
            <person name="Dunlap C."/>
        </authorList>
    </citation>
    <scope>NUCLEOTIDE SEQUENCE [LARGE SCALE GENOMIC DNA]</scope>
    <source>
        <strain evidence="2 5">NRRL B-23120</strain>
    </source>
</reference>
<evidence type="ECO:0000313" key="4">
    <source>
        <dbReference type="Proteomes" id="UP000288943"/>
    </source>
</evidence>
<dbReference type="GeneID" id="95373821"/>
<dbReference type="Pfam" id="PF09578">
    <property type="entry name" value="Spore_YabQ"/>
    <property type="match status" value="1"/>
</dbReference>
<proteinExistence type="predicted"/>
<dbReference type="AlphaFoldDB" id="A0A410WQZ5"/>
<feature type="transmembrane region" description="Helical" evidence="1">
    <location>
        <begin position="6"/>
        <end position="27"/>
    </location>
</feature>
<dbReference type="OrthoDB" id="1653819at2"/>
<feature type="transmembrane region" description="Helical" evidence="1">
    <location>
        <begin position="39"/>
        <end position="62"/>
    </location>
</feature>
<dbReference type="NCBIfam" id="TIGR02893">
    <property type="entry name" value="spore_yabQ"/>
    <property type="match status" value="1"/>
</dbReference>
<accession>A0A410WQZ5</accession>
<name>A0A410WQZ5_9BACL</name>
<keyword evidence="5" id="KW-1185">Reference proteome</keyword>